<accession>A0A2V3ZZ19</accession>
<dbReference type="OrthoDB" id="1114455at2"/>
<dbReference type="RefSeq" id="WP_110361403.1">
    <property type="nucleotide sequence ID" value="NZ_QFLI01000006.1"/>
</dbReference>
<organism evidence="1 2">
    <name type="scientific">Marinifilum breve</name>
    <dbReference type="NCBI Taxonomy" id="2184082"/>
    <lineage>
        <taxon>Bacteria</taxon>
        <taxon>Pseudomonadati</taxon>
        <taxon>Bacteroidota</taxon>
        <taxon>Bacteroidia</taxon>
        <taxon>Marinilabiliales</taxon>
        <taxon>Marinifilaceae</taxon>
    </lineage>
</organism>
<dbReference type="Pfam" id="PF11751">
    <property type="entry name" value="PorP_SprF"/>
    <property type="match status" value="1"/>
</dbReference>
<evidence type="ECO:0008006" key="3">
    <source>
        <dbReference type="Google" id="ProtNLM"/>
    </source>
</evidence>
<name>A0A2V3ZZ19_9BACT</name>
<dbReference type="NCBIfam" id="TIGR03519">
    <property type="entry name" value="T9SS_PorP_fam"/>
    <property type="match status" value="1"/>
</dbReference>
<gene>
    <name evidence="1" type="ORF">DF185_14085</name>
</gene>
<evidence type="ECO:0000313" key="1">
    <source>
        <dbReference type="EMBL" id="PXX99008.1"/>
    </source>
</evidence>
<reference evidence="1 2" key="1">
    <citation type="submission" date="2018-05" db="EMBL/GenBank/DDBJ databases">
        <title>Marinifilum breve JC075T sp. nov., a marine bacterium isolated from Yongle Blue Hole in the South China Sea.</title>
        <authorList>
            <person name="Fu T."/>
        </authorList>
    </citation>
    <scope>NUCLEOTIDE SEQUENCE [LARGE SCALE GENOMIC DNA]</scope>
    <source>
        <strain evidence="1 2">JC075</strain>
    </source>
</reference>
<dbReference type="AlphaFoldDB" id="A0A2V3ZZ19"/>
<comment type="caution">
    <text evidence="1">The sequence shown here is derived from an EMBL/GenBank/DDBJ whole genome shotgun (WGS) entry which is preliminary data.</text>
</comment>
<evidence type="ECO:0000313" key="2">
    <source>
        <dbReference type="Proteomes" id="UP000248079"/>
    </source>
</evidence>
<protein>
    <recommendedName>
        <fullName evidence="3">Type IX secretion system membrane protein PorP/SprF</fullName>
    </recommendedName>
</protein>
<dbReference type="Proteomes" id="UP000248079">
    <property type="component" value="Unassembled WGS sequence"/>
</dbReference>
<keyword evidence="2" id="KW-1185">Reference proteome</keyword>
<sequence length="317" mass="36150">MNQLYKITISIGLLLLPILRSWAQEDIRFSNFSYNRLFYNPAYAGSSRFMEAVLAYRNQWVDVEGSPETAVLSIQAPVNYTNFGLGAVVYNNRFGIQKDNAVFFNYAYHLQVSLEGTLSMGIQAGFINKQINWTELRTYDPNFPSPNDPAFPDQDISTWVPNFGIGFYYYTPKYYLGFSAPRLLSNDQPDTEGFSENMKFKFKNTVCYLGAGATFPLSPEFEFKPSVLIVSSYSGATTAMANFDIVHKSGVSIGMGYRTDDSWAGIIGYQLSQKLRFSYSYEKYFGKYRSKGFTNHEIILNYNLSLKKSKITSPRYF</sequence>
<dbReference type="EMBL" id="QFLI01000006">
    <property type="protein sequence ID" value="PXX99008.1"/>
    <property type="molecule type" value="Genomic_DNA"/>
</dbReference>
<dbReference type="InterPro" id="IPR019861">
    <property type="entry name" value="PorP/SprF_Bacteroidetes"/>
</dbReference>
<proteinExistence type="predicted"/>